<dbReference type="AlphaFoldDB" id="A0A7J0HAS6"/>
<evidence type="ECO:0008006" key="5">
    <source>
        <dbReference type="Google" id="ProtNLM"/>
    </source>
</evidence>
<sequence length="221" mass="23599">MRTTTKMALSLLQMLFLHLHASSNPSQTFLVSAFNQQQQKFGDKGSLGIAVIKGGTGGATSVERRGGGGGGHGGGGAGHGGGGHGHIGGRGRPEGKGLHRYRAVIPLYAAGAGAGAHPDNNRYHHHGKKWLHCHRHSSACLGFCYHGLTISFGTNLMTLFWEYDHIVTVLSPPSMFVNKCCMLVRDLSLKLTHLPTQWPGDKFGSQVPATIRSMKPDASKR</sequence>
<proteinExistence type="predicted"/>
<feature type="signal peptide" evidence="2">
    <location>
        <begin position="1"/>
        <end position="21"/>
    </location>
</feature>
<dbReference type="EMBL" id="BJWL01000028">
    <property type="protein sequence ID" value="GFZ20212.1"/>
    <property type="molecule type" value="Genomic_DNA"/>
</dbReference>
<dbReference type="PANTHER" id="PTHR36245">
    <property type="entry name" value="GLYCINE-RICH PROTEIN DOT1-LIKE"/>
    <property type="match status" value="1"/>
</dbReference>
<keyword evidence="4" id="KW-1185">Reference proteome</keyword>
<evidence type="ECO:0000313" key="3">
    <source>
        <dbReference type="EMBL" id="GFZ20212.1"/>
    </source>
</evidence>
<dbReference type="Proteomes" id="UP000585474">
    <property type="component" value="Unassembled WGS sequence"/>
</dbReference>
<feature type="region of interest" description="Disordered" evidence="1">
    <location>
        <begin position="58"/>
        <end position="93"/>
    </location>
</feature>
<gene>
    <name evidence="3" type="ORF">Acr_28g0009170</name>
</gene>
<evidence type="ECO:0000256" key="2">
    <source>
        <dbReference type="SAM" id="SignalP"/>
    </source>
</evidence>
<feature type="chain" id="PRO_5029871002" description="Glycine-rich protein" evidence="2">
    <location>
        <begin position="22"/>
        <end position="221"/>
    </location>
</feature>
<name>A0A7J0HAS6_9ERIC</name>
<evidence type="ECO:0000313" key="4">
    <source>
        <dbReference type="Proteomes" id="UP000585474"/>
    </source>
</evidence>
<comment type="caution">
    <text evidence="3">The sequence shown here is derived from an EMBL/GenBank/DDBJ whole genome shotgun (WGS) entry which is preliminary data.</text>
</comment>
<reference evidence="3 4" key="1">
    <citation type="submission" date="2019-07" db="EMBL/GenBank/DDBJ databases">
        <title>De Novo Assembly of kiwifruit Actinidia rufa.</title>
        <authorList>
            <person name="Sugita-Konishi S."/>
            <person name="Sato K."/>
            <person name="Mori E."/>
            <person name="Abe Y."/>
            <person name="Kisaki G."/>
            <person name="Hamano K."/>
            <person name="Suezawa K."/>
            <person name="Otani M."/>
            <person name="Fukuda T."/>
            <person name="Manabe T."/>
            <person name="Gomi K."/>
            <person name="Tabuchi M."/>
            <person name="Akimitsu K."/>
            <person name="Kataoka I."/>
        </authorList>
    </citation>
    <scope>NUCLEOTIDE SEQUENCE [LARGE SCALE GENOMIC DNA]</scope>
    <source>
        <strain evidence="4">cv. Fuchu</strain>
    </source>
</reference>
<keyword evidence="2" id="KW-0732">Signal</keyword>
<organism evidence="3 4">
    <name type="scientific">Actinidia rufa</name>
    <dbReference type="NCBI Taxonomy" id="165716"/>
    <lineage>
        <taxon>Eukaryota</taxon>
        <taxon>Viridiplantae</taxon>
        <taxon>Streptophyta</taxon>
        <taxon>Embryophyta</taxon>
        <taxon>Tracheophyta</taxon>
        <taxon>Spermatophyta</taxon>
        <taxon>Magnoliopsida</taxon>
        <taxon>eudicotyledons</taxon>
        <taxon>Gunneridae</taxon>
        <taxon>Pentapetalae</taxon>
        <taxon>asterids</taxon>
        <taxon>Ericales</taxon>
        <taxon>Actinidiaceae</taxon>
        <taxon>Actinidia</taxon>
    </lineage>
</organism>
<dbReference type="OrthoDB" id="1714703at2759"/>
<protein>
    <recommendedName>
        <fullName evidence="5">Glycine-rich protein</fullName>
    </recommendedName>
</protein>
<dbReference type="PANTHER" id="PTHR36245:SF5">
    <property type="entry name" value="GLYCINE-RICH PROTEIN DOT1-LIKE"/>
    <property type="match status" value="1"/>
</dbReference>
<evidence type="ECO:0000256" key="1">
    <source>
        <dbReference type="SAM" id="MobiDB-lite"/>
    </source>
</evidence>
<accession>A0A7J0HAS6</accession>
<feature type="compositionally biased region" description="Gly residues" evidence="1">
    <location>
        <begin position="67"/>
        <end position="90"/>
    </location>
</feature>